<keyword evidence="2" id="KW-1185">Reference proteome</keyword>
<comment type="caution">
    <text evidence="1">The sequence shown here is derived from an EMBL/GenBank/DDBJ whole genome shotgun (WGS) entry which is preliminary data.</text>
</comment>
<organism evidence="1 2">
    <name type="scientific">Batillaria attramentaria</name>
    <dbReference type="NCBI Taxonomy" id="370345"/>
    <lineage>
        <taxon>Eukaryota</taxon>
        <taxon>Metazoa</taxon>
        <taxon>Spiralia</taxon>
        <taxon>Lophotrochozoa</taxon>
        <taxon>Mollusca</taxon>
        <taxon>Gastropoda</taxon>
        <taxon>Caenogastropoda</taxon>
        <taxon>Sorbeoconcha</taxon>
        <taxon>Cerithioidea</taxon>
        <taxon>Batillariidae</taxon>
        <taxon>Batillaria</taxon>
    </lineage>
</organism>
<name>A0ABD0LNM0_9CAEN</name>
<proteinExistence type="predicted"/>
<accession>A0ABD0LNM0</accession>
<reference evidence="1 2" key="1">
    <citation type="journal article" date="2023" name="Sci. Data">
        <title>Genome assembly of the Korean intertidal mud-creeper Batillaria attramentaria.</title>
        <authorList>
            <person name="Patra A.K."/>
            <person name="Ho P.T."/>
            <person name="Jun S."/>
            <person name="Lee S.J."/>
            <person name="Kim Y."/>
            <person name="Won Y.J."/>
        </authorList>
    </citation>
    <scope>NUCLEOTIDE SEQUENCE [LARGE SCALE GENOMIC DNA]</scope>
    <source>
        <strain evidence="1">Wonlab-2016</strain>
    </source>
</reference>
<dbReference type="AlphaFoldDB" id="A0ABD0LNM0"/>
<protein>
    <submittedName>
        <fullName evidence="1">Uncharacterized protein</fullName>
    </submittedName>
</protein>
<evidence type="ECO:0000313" key="2">
    <source>
        <dbReference type="Proteomes" id="UP001519460"/>
    </source>
</evidence>
<dbReference type="Proteomes" id="UP001519460">
    <property type="component" value="Unassembled WGS sequence"/>
</dbReference>
<evidence type="ECO:0000313" key="1">
    <source>
        <dbReference type="EMBL" id="KAK7500932.1"/>
    </source>
</evidence>
<sequence length="129" mass="13771">MDATSLPWFVRDSDAMAQLRKYSLSRQVRHSYSNAARTVGGIGSLLVLPRGLLLMAVSCGCRVAGCASIGTFLVVSRFFVTVSYGSRRSAADTRAEASTWFLGSLAIARERASLLGAMNQAVTSAKYGV</sequence>
<dbReference type="EMBL" id="JACVVK020000034">
    <property type="protein sequence ID" value="KAK7500932.1"/>
    <property type="molecule type" value="Genomic_DNA"/>
</dbReference>
<gene>
    <name evidence="1" type="ORF">BaRGS_00007812</name>
</gene>